<dbReference type="AlphaFoldDB" id="A0A2T4UIR8"/>
<comment type="caution">
    <text evidence="2">The sequence shown here is derived from an EMBL/GenBank/DDBJ whole genome shotgun (WGS) entry which is preliminary data.</text>
</comment>
<accession>A0A2T4UIR8</accession>
<gene>
    <name evidence="2" type="ORF">C7Y72_05435</name>
</gene>
<keyword evidence="3" id="KW-1185">Reference proteome</keyword>
<dbReference type="Proteomes" id="UP000240739">
    <property type="component" value="Unassembled WGS sequence"/>
</dbReference>
<dbReference type="Pfam" id="PF05257">
    <property type="entry name" value="CHAP"/>
    <property type="match status" value="1"/>
</dbReference>
<dbReference type="SUPFAM" id="SSF54001">
    <property type="entry name" value="Cysteine proteinases"/>
    <property type="match status" value="1"/>
</dbReference>
<dbReference type="InterPro" id="IPR007921">
    <property type="entry name" value="CHAP_dom"/>
</dbReference>
<evidence type="ECO:0000313" key="3">
    <source>
        <dbReference type="Proteomes" id="UP000240739"/>
    </source>
</evidence>
<sequence>MIARVGELQQLVDPRLRAATAAPPAAAATATRAALGSGTAGTTAFQQQLAAAAGSWTPGVGTQPAVLAATAVPGGASATGARRVQIAAAELGVTEQPPGSNDSPRIAEYRAAMRGAPGVGPWCAYFTSWVAQQAGTPLGETGQGFASVDAVYAWAQRTGRAVPNSASAPARPQPGDLIVWDEHIGLVESVAADGTVHTIEGNSSDQVIRRQHAAGSALGYVRLG</sequence>
<proteinExistence type="predicted"/>
<dbReference type="Gene3D" id="3.90.1720.10">
    <property type="entry name" value="endopeptidase domain like (from Nostoc punctiforme)"/>
    <property type="match status" value="1"/>
</dbReference>
<dbReference type="EMBL" id="PYYB01000001">
    <property type="protein sequence ID" value="PTL59130.1"/>
    <property type="molecule type" value="Genomic_DNA"/>
</dbReference>
<feature type="domain" description="Peptidase C51" evidence="1">
    <location>
        <begin position="120"/>
        <end position="202"/>
    </location>
</feature>
<dbReference type="InterPro" id="IPR038765">
    <property type="entry name" value="Papain-like_cys_pep_sf"/>
</dbReference>
<organism evidence="2 3">
    <name type="scientific">Paraconexibacter algicola</name>
    <dbReference type="NCBI Taxonomy" id="2133960"/>
    <lineage>
        <taxon>Bacteria</taxon>
        <taxon>Bacillati</taxon>
        <taxon>Actinomycetota</taxon>
        <taxon>Thermoleophilia</taxon>
        <taxon>Solirubrobacterales</taxon>
        <taxon>Paraconexibacteraceae</taxon>
        <taxon>Paraconexibacter</taxon>
    </lineage>
</organism>
<evidence type="ECO:0000259" key="1">
    <source>
        <dbReference type="Pfam" id="PF05257"/>
    </source>
</evidence>
<reference evidence="2 3" key="1">
    <citation type="submission" date="2018-03" db="EMBL/GenBank/DDBJ databases">
        <title>Aquarubrobacter algicola gen. nov., sp. nov., a novel actinobacterium isolated from shallow eutrophic lake during the end of cyanobacterial harmful algal blooms.</title>
        <authorList>
            <person name="Chun S.J."/>
        </authorList>
    </citation>
    <scope>NUCLEOTIDE SEQUENCE [LARGE SCALE GENOMIC DNA]</scope>
    <source>
        <strain evidence="2 3">Seoho-28</strain>
    </source>
</reference>
<name>A0A2T4UIR8_9ACTN</name>
<protein>
    <recommendedName>
        <fullName evidence="1">Peptidase C51 domain-containing protein</fullName>
    </recommendedName>
</protein>
<evidence type="ECO:0000313" key="2">
    <source>
        <dbReference type="EMBL" id="PTL59130.1"/>
    </source>
</evidence>